<keyword evidence="1" id="KW-0479">Metal-binding</keyword>
<dbReference type="EMBL" id="MNBE01000643">
    <property type="protein sequence ID" value="OKP00803.1"/>
    <property type="molecule type" value="Genomic_DNA"/>
</dbReference>
<feature type="region of interest" description="Disordered" evidence="2">
    <location>
        <begin position="27"/>
        <end position="53"/>
    </location>
</feature>
<dbReference type="InterPro" id="IPR000571">
    <property type="entry name" value="Znf_CCCH"/>
</dbReference>
<protein>
    <recommendedName>
        <fullName evidence="3">C3H1-type domain-containing protein</fullName>
    </recommendedName>
</protein>
<accession>A0A1Q5TKQ2</accession>
<dbReference type="OrthoDB" id="2423195at2759"/>
<comment type="caution">
    <text evidence="4">The sequence shown here is derived from an EMBL/GenBank/DDBJ whole genome shotgun (WGS) entry which is preliminary data.</text>
</comment>
<feature type="domain" description="C3H1-type" evidence="3">
    <location>
        <begin position="1"/>
        <end position="28"/>
    </location>
</feature>
<dbReference type="STRING" id="1316194.A0A1Q5TKQ2"/>
<dbReference type="AlphaFoldDB" id="A0A1Q5TKQ2"/>
<organism evidence="4 5">
    <name type="scientific">Penicillium subrubescens</name>
    <dbReference type="NCBI Taxonomy" id="1316194"/>
    <lineage>
        <taxon>Eukaryota</taxon>
        <taxon>Fungi</taxon>
        <taxon>Dikarya</taxon>
        <taxon>Ascomycota</taxon>
        <taxon>Pezizomycotina</taxon>
        <taxon>Eurotiomycetes</taxon>
        <taxon>Eurotiomycetidae</taxon>
        <taxon>Eurotiales</taxon>
        <taxon>Aspergillaceae</taxon>
        <taxon>Penicillium</taxon>
    </lineage>
</organism>
<sequence>MAPRGICFEFAATGCCKRKQCRFIHSAPGSDQAPPPEESNRRGNSNTSGRQQILSISEKERQDWKKSMPSGSTHHPLLLFKLGSFFQEARRLLDGDAGVNQPVVKTLAHEDGLRCIRELVEQDFNGMPNNRKYAVFSTQVLPFLETVTHPNVLSSLVLESPVGTIYNALSGLNGDRAAKILGFVENVIS</sequence>
<evidence type="ECO:0000313" key="4">
    <source>
        <dbReference type="EMBL" id="OKP00803.1"/>
    </source>
</evidence>
<evidence type="ECO:0000256" key="2">
    <source>
        <dbReference type="SAM" id="MobiDB-lite"/>
    </source>
</evidence>
<name>A0A1Q5TKQ2_9EURO</name>
<keyword evidence="5" id="KW-1185">Reference proteome</keyword>
<evidence type="ECO:0000313" key="5">
    <source>
        <dbReference type="Proteomes" id="UP000186955"/>
    </source>
</evidence>
<proteinExistence type="predicted"/>
<feature type="zinc finger region" description="C3H1-type" evidence="1">
    <location>
        <begin position="1"/>
        <end position="28"/>
    </location>
</feature>
<feature type="compositionally biased region" description="Polar residues" evidence="2">
    <location>
        <begin position="42"/>
        <end position="53"/>
    </location>
</feature>
<keyword evidence="1" id="KW-0863">Zinc-finger</keyword>
<evidence type="ECO:0000259" key="3">
    <source>
        <dbReference type="PROSITE" id="PS50103"/>
    </source>
</evidence>
<dbReference type="GO" id="GO:0008270">
    <property type="term" value="F:zinc ion binding"/>
    <property type="evidence" value="ECO:0007669"/>
    <property type="project" value="UniProtKB-KW"/>
</dbReference>
<keyword evidence="1" id="KW-0862">Zinc</keyword>
<dbReference type="Proteomes" id="UP000186955">
    <property type="component" value="Unassembled WGS sequence"/>
</dbReference>
<evidence type="ECO:0000256" key="1">
    <source>
        <dbReference type="PROSITE-ProRule" id="PRU00723"/>
    </source>
</evidence>
<gene>
    <name evidence="4" type="ORF">PENSUB_7734</name>
</gene>
<dbReference type="PROSITE" id="PS50103">
    <property type="entry name" value="ZF_C3H1"/>
    <property type="match status" value="1"/>
</dbReference>
<reference evidence="4 5" key="1">
    <citation type="submission" date="2016-10" db="EMBL/GenBank/DDBJ databases">
        <title>Genome sequence of the ascomycete fungus Penicillium subrubescens.</title>
        <authorList>
            <person name="De Vries R.P."/>
            <person name="Peng M."/>
            <person name="Dilokpimol A."/>
            <person name="Hilden K."/>
            <person name="Makela M.R."/>
            <person name="Grigoriev I."/>
            <person name="Riley R."/>
            <person name="Granchi Z."/>
        </authorList>
    </citation>
    <scope>NUCLEOTIDE SEQUENCE [LARGE SCALE GENOMIC DNA]</scope>
    <source>
        <strain evidence="4 5">CBS 132785</strain>
    </source>
</reference>